<dbReference type="EMBL" id="KV448327">
    <property type="protein sequence ID" value="OAX37850.1"/>
    <property type="molecule type" value="Genomic_DNA"/>
</dbReference>
<protein>
    <submittedName>
        <fullName evidence="2">Uncharacterized protein</fullName>
    </submittedName>
</protein>
<evidence type="ECO:0000313" key="2">
    <source>
        <dbReference type="EMBL" id="OAX37850.1"/>
    </source>
</evidence>
<dbReference type="AlphaFoldDB" id="A0A1B7MZ17"/>
<sequence length="74" mass="8339">MPQALLDITHNSDANVSDDEDEDAFCDDVGDDMISTTTLSHDDVDMEFANNLTIWVPGLDCTVRMWVNFEFPVQ</sequence>
<feature type="region of interest" description="Disordered" evidence="1">
    <location>
        <begin position="1"/>
        <end position="21"/>
    </location>
</feature>
<dbReference type="OrthoDB" id="10484505at2759"/>
<evidence type="ECO:0000313" key="3">
    <source>
        <dbReference type="Proteomes" id="UP000092154"/>
    </source>
</evidence>
<evidence type="ECO:0000256" key="1">
    <source>
        <dbReference type="SAM" id="MobiDB-lite"/>
    </source>
</evidence>
<dbReference type="Proteomes" id="UP000092154">
    <property type="component" value="Unassembled WGS sequence"/>
</dbReference>
<gene>
    <name evidence="2" type="ORF">K503DRAFT_771092</name>
</gene>
<keyword evidence="3" id="KW-1185">Reference proteome</keyword>
<reference evidence="2 3" key="1">
    <citation type="submission" date="2016-06" db="EMBL/GenBank/DDBJ databases">
        <title>Comparative genomics of the ectomycorrhizal sister species Rhizopogon vinicolor and Rhizopogon vesiculosus (Basidiomycota: Boletales) reveals a divergence of the mating type B locus.</title>
        <authorList>
            <consortium name="DOE Joint Genome Institute"/>
            <person name="Mujic A.B."/>
            <person name="Kuo A."/>
            <person name="Tritt A."/>
            <person name="Lipzen A."/>
            <person name="Chen C."/>
            <person name="Johnson J."/>
            <person name="Sharma A."/>
            <person name="Barry K."/>
            <person name="Grigoriev I.V."/>
            <person name="Spatafora J.W."/>
        </authorList>
    </citation>
    <scope>NUCLEOTIDE SEQUENCE [LARGE SCALE GENOMIC DNA]</scope>
    <source>
        <strain evidence="2 3">AM-OR11-026</strain>
    </source>
</reference>
<dbReference type="InParanoid" id="A0A1B7MZ17"/>
<accession>A0A1B7MZ17</accession>
<name>A0A1B7MZ17_9AGAM</name>
<organism evidence="2 3">
    <name type="scientific">Rhizopogon vinicolor AM-OR11-026</name>
    <dbReference type="NCBI Taxonomy" id="1314800"/>
    <lineage>
        <taxon>Eukaryota</taxon>
        <taxon>Fungi</taxon>
        <taxon>Dikarya</taxon>
        <taxon>Basidiomycota</taxon>
        <taxon>Agaricomycotina</taxon>
        <taxon>Agaricomycetes</taxon>
        <taxon>Agaricomycetidae</taxon>
        <taxon>Boletales</taxon>
        <taxon>Suillineae</taxon>
        <taxon>Rhizopogonaceae</taxon>
        <taxon>Rhizopogon</taxon>
    </lineage>
</organism>
<proteinExistence type="predicted"/>